<dbReference type="AlphaFoldDB" id="W0VDS5"/>
<reference evidence="1 2" key="1">
    <citation type="journal article" date="2015" name="Genome Announc.">
        <title>Genome Sequence of Mushroom Soft-Rot Pathogen Janthinobacterium agaricidamnosum.</title>
        <authorList>
            <person name="Graupner K."/>
            <person name="Lackner G."/>
            <person name="Hertweck C."/>
        </authorList>
    </citation>
    <scope>NUCLEOTIDE SEQUENCE [LARGE SCALE GENOMIC DNA]</scope>
    <source>
        <strain evidence="2">NBRC 102515 / DSM 9628</strain>
    </source>
</reference>
<evidence type="ECO:0000313" key="2">
    <source>
        <dbReference type="Proteomes" id="UP000027604"/>
    </source>
</evidence>
<protein>
    <submittedName>
        <fullName evidence="1">Uncharacterized protein</fullName>
    </submittedName>
</protein>
<name>W0VDS5_9BURK</name>
<dbReference type="EMBL" id="HG322949">
    <property type="protein sequence ID" value="CDG86076.1"/>
    <property type="molecule type" value="Genomic_DNA"/>
</dbReference>
<gene>
    <name evidence="1" type="ORF">GJA_5480</name>
</gene>
<evidence type="ECO:0000313" key="1">
    <source>
        <dbReference type="EMBL" id="CDG86076.1"/>
    </source>
</evidence>
<sequence length="88" mass="8897">MQAWFRQKDRSAHQAGLPAAGGKVITVEVGGAARVLRRATLCSFILAGAGSILRSGAMTGCGGAGLIQTVSDSTRLSAAGLKTGVVKR</sequence>
<proteinExistence type="predicted"/>
<dbReference type="KEGG" id="jag:GJA_5480"/>
<accession>W0VDS5</accession>
<organism evidence="1 2">
    <name type="scientific">Janthinobacterium agaricidamnosum NBRC 102515 = DSM 9628</name>
    <dbReference type="NCBI Taxonomy" id="1349767"/>
    <lineage>
        <taxon>Bacteria</taxon>
        <taxon>Pseudomonadati</taxon>
        <taxon>Pseudomonadota</taxon>
        <taxon>Betaproteobacteria</taxon>
        <taxon>Burkholderiales</taxon>
        <taxon>Oxalobacteraceae</taxon>
        <taxon>Janthinobacterium</taxon>
    </lineage>
</organism>
<dbReference type="HOGENOM" id="CLU_2464892_0_0_4"/>
<keyword evidence="2" id="KW-1185">Reference proteome</keyword>
<dbReference type="Proteomes" id="UP000027604">
    <property type="component" value="Chromosome I"/>
</dbReference>